<dbReference type="EMBL" id="MN310368">
    <property type="protein sequence ID" value="QGJ79969.1"/>
    <property type="molecule type" value="Genomic_DNA"/>
</dbReference>
<dbReference type="RefSeq" id="WP_205448011.1">
    <property type="nucleotide sequence ID" value="NZ_CAXONK010000017.1"/>
</dbReference>
<proteinExistence type="predicted"/>
<sequence length="183" mass="21059">MKNFKELYQSVFEIVCRCLGNNWRINGLDEKNTYRIIITSNQFPKFSIYIREEKNRFSITGSYDSRVYRGKIYTCTVSKYRNPVYIAEDIKRKIIAFAHDEITAAKESEKKAQDLKEQDKIVKGMLSQLLSIHSYPNSGVVGGFRACNGIDGMIRVNYTGYKIEICGLSVDNLIKIAGFIRQL</sequence>
<keyword evidence="2" id="KW-0614">Plasmid</keyword>
<reference evidence="2" key="1">
    <citation type="submission" date="2019-08" db="EMBL/GenBank/DDBJ databases">
        <authorList>
            <person name="Zhou D."/>
        </authorList>
    </citation>
    <scope>NUCLEOTIDE SEQUENCE</scope>
    <source>
        <strain evidence="1">170516602</strain>
        <strain evidence="2">1712229813</strain>
        <plasmid evidence="2">p229813-KPC</plasmid>
        <plasmid evidence="1">p516602-KPC</plasmid>
    </source>
</reference>
<dbReference type="EMBL" id="MN310367">
    <property type="protein sequence ID" value="QFX76201.1"/>
    <property type="molecule type" value="Genomic_DNA"/>
</dbReference>
<protein>
    <submittedName>
        <fullName evidence="2">Uncharacterized protein</fullName>
    </submittedName>
</protein>
<name>A0A6B8DIT0_MORMO</name>
<evidence type="ECO:0000313" key="2">
    <source>
        <dbReference type="EMBL" id="QGJ79969.1"/>
    </source>
</evidence>
<organism evidence="2">
    <name type="scientific">Morganella morganii</name>
    <name type="common">Proteus morganii</name>
    <dbReference type="NCBI Taxonomy" id="582"/>
    <lineage>
        <taxon>Bacteria</taxon>
        <taxon>Pseudomonadati</taxon>
        <taxon>Pseudomonadota</taxon>
        <taxon>Gammaproteobacteria</taxon>
        <taxon>Enterobacterales</taxon>
        <taxon>Morganellaceae</taxon>
        <taxon>Morganella</taxon>
    </lineage>
</organism>
<dbReference type="AlphaFoldDB" id="A0A6B8DIT0"/>
<geneLocation type="plasmid" evidence="2">
    <name>p229813-KPC</name>
</geneLocation>
<accession>A0A6B8DIT0</accession>
<evidence type="ECO:0000313" key="1">
    <source>
        <dbReference type="EMBL" id="QFX76201.1"/>
    </source>
</evidence>
<geneLocation type="plasmid" evidence="1">
    <name>p516602-KPC</name>
</geneLocation>